<proteinExistence type="predicted"/>
<dbReference type="Gene3D" id="1.10.10.10">
    <property type="entry name" value="Winged helix-like DNA-binding domain superfamily/Winged helix DNA-binding domain"/>
    <property type="match status" value="1"/>
</dbReference>
<dbReference type="EMBL" id="WUMV01000008">
    <property type="protein sequence ID" value="MXN66678.1"/>
    <property type="molecule type" value="Genomic_DNA"/>
</dbReference>
<sequence>MRSKSFKGMACSIAGALEAIGDRWAFLILRDLSLGLSRYDEFQASTGIPPNTLSDRLKALQANGLVERRQYNERPPRFEYVLSDKGRDLWLVNIALLQWGDRWDASGKGAPPVELYDIETGRRPVLAMIDPVTGETVPRRRIAARAGKGADGVGRWRVDAQKAGEMETAEG</sequence>
<keyword evidence="6" id="KW-1185">Reference proteome</keyword>
<keyword evidence="1" id="KW-0805">Transcription regulation</keyword>
<dbReference type="PROSITE" id="PS51118">
    <property type="entry name" value="HTH_HXLR"/>
    <property type="match status" value="1"/>
</dbReference>
<keyword evidence="3" id="KW-0804">Transcription</keyword>
<evidence type="ECO:0000313" key="6">
    <source>
        <dbReference type="Proteomes" id="UP000433101"/>
    </source>
</evidence>
<dbReference type="AlphaFoldDB" id="A0A7X3LX59"/>
<dbReference type="PANTHER" id="PTHR33204:SF18">
    <property type="entry name" value="TRANSCRIPTIONAL REGULATORY PROTEIN"/>
    <property type="match status" value="1"/>
</dbReference>
<accession>A0A7X3LX59</accession>
<reference evidence="5 6" key="1">
    <citation type="submission" date="2019-12" db="EMBL/GenBank/DDBJ databases">
        <authorList>
            <person name="Li M."/>
        </authorList>
    </citation>
    <scope>NUCLEOTIDE SEQUENCE [LARGE SCALE GENOMIC DNA]</scope>
    <source>
        <strain evidence="5 6">GBMRC 2046</strain>
    </source>
</reference>
<keyword evidence="2" id="KW-0238">DNA-binding</keyword>
<evidence type="ECO:0000256" key="3">
    <source>
        <dbReference type="ARBA" id="ARBA00023163"/>
    </source>
</evidence>
<dbReference type="GO" id="GO:0006355">
    <property type="term" value="P:regulation of DNA-templated transcription"/>
    <property type="evidence" value="ECO:0007669"/>
    <property type="project" value="UniProtKB-ARBA"/>
</dbReference>
<evidence type="ECO:0000256" key="2">
    <source>
        <dbReference type="ARBA" id="ARBA00023125"/>
    </source>
</evidence>
<dbReference type="InterPro" id="IPR036390">
    <property type="entry name" value="WH_DNA-bd_sf"/>
</dbReference>
<dbReference type="RefSeq" id="WP_160776927.1">
    <property type="nucleotide sequence ID" value="NZ_WUMV01000008.1"/>
</dbReference>
<dbReference type="InterPro" id="IPR011991">
    <property type="entry name" value="ArsR-like_HTH"/>
</dbReference>
<organism evidence="5 6">
    <name type="scientific">Stappia sediminis</name>
    <dbReference type="NCBI Taxonomy" id="2692190"/>
    <lineage>
        <taxon>Bacteria</taxon>
        <taxon>Pseudomonadati</taxon>
        <taxon>Pseudomonadota</taxon>
        <taxon>Alphaproteobacteria</taxon>
        <taxon>Hyphomicrobiales</taxon>
        <taxon>Stappiaceae</taxon>
        <taxon>Stappia</taxon>
    </lineage>
</organism>
<feature type="domain" description="HTH hxlR-type" evidence="4">
    <location>
        <begin position="11"/>
        <end position="108"/>
    </location>
</feature>
<evidence type="ECO:0000313" key="5">
    <source>
        <dbReference type="EMBL" id="MXN66678.1"/>
    </source>
</evidence>
<gene>
    <name evidence="5" type="ORF">GR183_17315</name>
</gene>
<dbReference type="GO" id="GO:0003677">
    <property type="term" value="F:DNA binding"/>
    <property type="evidence" value="ECO:0007669"/>
    <property type="project" value="UniProtKB-KW"/>
</dbReference>
<dbReference type="CDD" id="cd00090">
    <property type="entry name" value="HTH_ARSR"/>
    <property type="match status" value="1"/>
</dbReference>
<dbReference type="PANTHER" id="PTHR33204">
    <property type="entry name" value="TRANSCRIPTIONAL REGULATOR, MARR FAMILY"/>
    <property type="match status" value="1"/>
</dbReference>
<comment type="caution">
    <text evidence="5">The sequence shown here is derived from an EMBL/GenBank/DDBJ whole genome shotgun (WGS) entry which is preliminary data.</text>
</comment>
<dbReference type="Proteomes" id="UP000433101">
    <property type="component" value="Unassembled WGS sequence"/>
</dbReference>
<dbReference type="SUPFAM" id="SSF46785">
    <property type="entry name" value="Winged helix' DNA-binding domain"/>
    <property type="match status" value="1"/>
</dbReference>
<dbReference type="InterPro" id="IPR002577">
    <property type="entry name" value="HTH_HxlR"/>
</dbReference>
<evidence type="ECO:0000259" key="4">
    <source>
        <dbReference type="PROSITE" id="PS51118"/>
    </source>
</evidence>
<name>A0A7X3LX59_9HYPH</name>
<evidence type="ECO:0000256" key="1">
    <source>
        <dbReference type="ARBA" id="ARBA00023015"/>
    </source>
</evidence>
<protein>
    <submittedName>
        <fullName evidence="5">Transcriptional regulator</fullName>
    </submittedName>
</protein>
<dbReference type="InterPro" id="IPR036388">
    <property type="entry name" value="WH-like_DNA-bd_sf"/>
</dbReference>
<dbReference type="Pfam" id="PF01638">
    <property type="entry name" value="HxlR"/>
    <property type="match status" value="1"/>
</dbReference>